<reference evidence="12" key="2">
    <citation type="submission" date="2015-06" db="UniProtKB">
        <authorList>
            <consortium name="EnsemblMetazoa"/>
        </authorList>
    </citation>
    <scope>IDENTIFICATION</scope>
</reference>
<keyword evidence="6 8" id="KW-0539">Nucleus</keyword>
<dbReference type="InterPro" id="IPR012164">
    <property type="entry name" value="Rpa12/Rpb9/Rpc10/TFS"/>
</dbReference>
<dbReference type="PROSITE" id="PS51133">
    <property type="entry name" value="ZF_TFIIS_2"/>
    <property type="match status" value="1"/>
</dbReference>
<dbReference type="PANTHER" id="PTHR11239">
    <property type="entry name" value="DNA-DIRECTED RNA POLYMERASE"/>
    <property type="match status" value="1"/>
</dbReference>
<dbReference type="OrthoDB" id="10056816at2759"/>
<evidence type="ECO:0000256" key="5">
    <source>
        <dbReference type="ARBA" id="ARBA00022833"/>
    </source>
</evidence>
<dbReference type="GO" id="GO:0008270">
    <property type="term" value="F:zinc ion binding"/>
    <property type="evidence" value="ECO:0007669"/>
    <property type="project" value="UniProtKB-KW"/>
</dbReference>
<dbReference type="eggNOG" id="KOG2907">
    <property type="taxonomic scope" value="Eukaryota"/>
</dbReference>
<feature type="binding site" evidence="9">
    <location>
        <position position="47"/>
    </location>
    <ligand>
        <name>Zn(2+)</name>
        <dbReference type="ChEBI" id="CHEBI:29105"/>
        <label>1</label>
    </ligand>
</feature>
<dbReference type="EMBL" id="CAEY01000421">
    <property type="status" value="NOT_ANNOTATED_CDS"/>
    <property type="molecule type" value="Genomic_DNA"/>
</dbReference>
<keyword evidence="4 10" id="KW-0863">Zinc-finger</keyword>
<evidence type="ECO:0000256" key="3">
    <source>
        <dbReference type="ARBA" id="ARBA00022723"/>
    </source>
</evidence>
<comment type="subcellular location">
    <subcellularLocation>
        <location evidence="1">Nucleus</location>
        <location evidence="1">Nucleolus</location>
    </subcellularLocation>
</comment>
<feature type="binding site" evidence="9">
    <location>
        <position position="96"/>
    </location>
    <ligand>
        <name>Zn(2+)</name>
        <dbReference type="ChEBI" id="CHEBI:29105"/>
        <label>2</label>
    </ligand>
</feature>
<organism evidence="12 13">
    <name type="scientific">Tetranychus urticae</name>
    <name type="common">Two-spotted spider mite</name>
    <dbReference type="NCBI Taxonomy" id="32264"/>
    <lineage>
        <taxon>Eukaryota</taxon>
        <taxon>Metazoa</taxon>
        <taxon>Ecdysozoa</taxon>
        <taxon>Arthropoda</taxon>
        <taxon>Chelicerata</taxon>
        <taxon>Arachnida</taxon>
        <taxon>Acari</taxon>
        <taxon>Acariformes</taxon>
        <taxon>Trombidiformes</taxon>
        <taxon>Prostigmata</taxon>
        <taxon>Eleutherengona</taxon>
        <taxon>Raphignathae</taxon>
        <taxon>Tetranychoidea</taxon>
        <taxon>Tetranychidae</taxon>
        <taxon>Tetranychus</taxon>
    </lineage>
</organism>
<dbReference type="GO" id="GO:0005736">
    <property type="term" value="C:RNA polymerase I complex"/>
    <property type="evidence" value="ECO:0007669"/>
    <property type="project" value="TreeGrafter"/>
</dbReference>
<dbReference type="CDD" id="cd10507">
    <property type="entry name" value="Zn-ribbon_RPA12"/>
    <property type="match status" value="1"/>
</dbReference>
<dbReference type="SMART" id="SM00440">
    <property type="entry name" value="ZnF_C2C2"/>
    <property type="match status" value="1"/>
</dbReference>
<dbReference type="PANTHER" id="PTHR11239:SF14">
    <property type="entry name" value="DNA-DIRECTED RNA POLYMERASE I SUBUNIT RPA12"/>
    <property type="match status" value="1"/>
</dbReference>
<dbReference type="OMA" id="DHICTKC"/>
<evidence type="ECO:0000256" key="7">
    <source>
        <dbReference type="ARBA" id="ARBA00044497"/>
    </source>
</evidence>
<comment type="function">
    <text evidence="7">Core component of RNA polymerase I (Pol I), a DNA-dependent RNA polymerase which synthesizes ribosomal RNA precursors using the four ribonucleoside triphosphates as substrates. Can mediate Pol I proofreading of the nascent RNA transcript. Anchors into the Pol I active site to monitor transcription fidelity and cleave mis-incorporated 5'-ribonucleotides.</text>
</comment>
<dbReference type="AlphaFoldDB" id="T1KRZ8"/>
<feature type="binding site" evidence="9">
    <location>
        <position position="121"/>
    </location>
    <ligand>
        <name>Zn(2+)</name>
        <dbReference type="ChEBI" id="CHEBI:29105"/>
        <label>2</label>
    </ligand>
</feature>
<dbReference type="Pfam" id="PF01096">
    <property type="entry name" value="Zn_ribbon_TFIIS"/>
    <property type="match status" value="1"/>
</dbReference>
<evidence type="ECO:0000256" key="1">
    <source>
        <dbReference type="ARBA" id="ARBA00004604"/>
    </source>
</evidence>
<evidence type="ECO:0000313" key="13">
    <source>
        <dbReference type="Proteomes" id="UP000015104"/>
    </source>
</evidence>
<dbReference type="PROSITE" id="PS00466">
    <property type="entry name" value="ZF_TFIIS_1"/>
    <property type="match status" value="1"/>
</dbReference>
<comment type="similarity">
    <text evidence="8">Belongs to the archaeal rpoM/eukaryotic RPA12/RPB9/RPC11 RNA polymerase family.</text>
</comment>
<dbReference type="KEGG" id="tut:107366764"/>
<dbReference type="Gene3D" id="2.20.25.10">
    <property type="match status" value="1"/>
</dbReference>
<feature type="domain" description="TFIIS-type" evidence="11">
    <location>
        <begin position="89"/>
        <end position="129"/>
    </location>
</feature>
<dbReference type="STRING" id="32264.T1KRZ8"/>
<comment type="function">
    <text evidence="8">DNA-dependent RNA polymerase catalyzes the transcription of DNA into RNA using the four ribonucleoside triphosphates as substrates.</text>
</comment>
<dbReference type="PIRSF" id="PIRSF005586">
    <property type="entry name" value="RNApol_RpoM"/>
    <property type="match status" value="1"/>
</dbReference>
<feature type="binding site" evidence="9">
    <location>
        <position position="124"/>
    </location>
    <ligand>
        <name>Zn(2+)</name>
        <dbReference type="ChEBI" id="CHEBI:29105"/>
        <label>2</label>
    </ligand>
</feature>
<keyword evidence="13" id="KW-1185">Reference proteome</keyword>
<evidence type="ECO:0000256" key="9">
    <source>
        <dbReference type="PIRSR" id="PIRSR005586-1"/>
    </source>
</evidence>
<evidence type="ECO:0000259" key="11">
    <source>
        <dbReference type="PROSITE" id="PS51133"/>
    </source>
</evidence>
<dbReference type="GO" id="GO:0006363">
    <property type="term" value="P:termination of RNA polymerase I transcription"/>
    <property type="evidence" value="ECO:0007669"/>
    <property type="project" value="TreeGrafter"/>
</dbReference>
<evidence type="ECO:0000256" key="2">
    <source>
        <dbReference type="ARBA" id="ARBA00022478"/>
    </source>
</evidence>
<keyword evidence="2 8" id="KW-0240">DNA-directed RNA polymerase</keyword>
<evidence type="ECO:0000256" key="4">
    <source>
        <dbReference type="ARBA" id="ARBA00022771"/>
    </source>
</evidence>
<protein>
    <recommendedName>
        <fullName evidence="8">DNA-directed RNA polymerase subunit</fullName>
    </recommendedName>
</protein>
<accession>T1KRZ8</accession>
<dbReference type="Proteomes" id="UP000015104">
    <property type="component" value="Unassembled WGS sequence"/>
</dbReference>
<gene>
    <name evidence="12" type="primary">107366764</name>
</gene>
<evidence type="ECO:0000256" key="6">
    <source>
        <dbReference type="ARBA" id="ARBA00023242"/>
    </source>
</evidence>
<evidence type="ECO:0000313" key="12">
    <source>
        <dbReference type="EnsemblMetazoa" id="tetur19g01290.1"/>
    </source>
</evidence>
<reference evidence="13" key="1">
    <citation type="submission" date="2011-08" db="EMBL/GenBank/DDBJ databases">
        <authorList>
            <person name="Rombauts S."/>
        </authorList>
    </citation>
    <scope>NUCLEOTIDE SEQUENCE</scope>
    <source>
        <strain evidence="13">London</strain>
    </source>
</reference>
<dbReference type="EnsemblMetazoa" id="tetur19g01290.1">
    <property type="protein sequence ID" value="tetur19g01290.1"/>
    <property type="gene ID" value="tetur19g01290"/>
</dbReference>
<evidence type="ECO:0000256" key="8">
    <source>
        <dbReference type="PIRNR" id="PIRNR005586"/>
    </source>
</evidence>
<dbReference type="InterPro" id="IPR034004">
    <property type="entry name" value="Zn_ribbon_RPA12_C"/>
</dbReference>
<dbReference type="HOGENOM" id="CLU_093932_1_2_1"/>
<feature type="binding site" evidence="9">
    <location>
        <position position="93"/>
    </location>
    <ligand>
        <name>Zn(2+)</name>
        <dbReference type="ChEBI" id="CHEBI:29105"/>
        <label>2</label>
    </ligand>
</feature>
<feature type="binding site" evidence="9">
    <location>
        <position position="29"/>
    </location>
    <ligand>
        <name>Zn(2+)</name>
        <dbReference type="ChEBI" id="CHEBI:29105"/>
        <label>1</label>
    </ligand>
</feature>
<name>T1KRZ8_TETUR</name>
<dbReference type="GO" id="GO:0003899">
    <property type="term" value="F:DNA-directed RNA polymerase activity"/>
    <property type="evidence" value="ECO:0007669"/>
    <property type="project" value="InterPro"/>
</dbReference>
<feature type="binding site" evidence="9">
    <location>
        <position position="26"/>
    </location>
    <ligand>
        <name>Zn(2+)</name>
        <dbReference type="ChEBI" id="CHEBI:29105"/>
        <label>1</label>
    </ligand>
</feature>
<proteinExistence type="inferred from homology"/>
<sequence length="132" mass="14713">MSYGQIPPTATVKTSFRSNQYCAEFCVICGAILPLPTGFSSYNLLKCVACGHTIGIGQFDGTTSTTRIVFNKQDDMLVQRKEMNKGPTVERKCRRCPSEKMYYFTLQTRSADEGQTVFYTCAECGAQENENS</sequence>
<feature type="binding site" evidence="9">
    <location>
        <position position="50"/>
    </location>
    <ligand>
        <name>Zn(2+)</name>
        <dbReference type="ChEBI" id="CHEBI:29105"/>
        <label>1</label>
    </ligand>
</feature>
<keyword evidence="5 9" id="KW-0862">Zinc</keyword>
<evidence type="ECO:0000256" key="10">
    <source>
        <dbReference type="PIRSR" id="PIRSR005586-2"/>
    </source>
</evidence>
<keyword evidence="8" id="KW-0804">Transcription</keyword>
<feature type="zinc finger region" description="C4-type" evidence="10">
    <location>
        <begin position="26"/>
        <end position="50"/>
    </location>
</feature>
<dbReference type="GO" id="GO:0003676">
    <property type="term" value="F:nucleic acid binding"/>
    <property type="evidence" value="ECO:0007669"/>
    <property type="project" value="InterPro"/>
</dbReference>
<keyword evidence="3 9" id="KW-0479">Metal-binding</keyword>
<dbReference type="InterPro" id="IPR001222">
    <property type="entry name" value="Znf_TFIIS"/>
</dbReference>
<dbReference type="SUPFAM" id="SSF57783">
    <property type="entry name" value="Zinc beta-ribbon"/>
    <property type="match status" value="1"/>
</dbReference>